<dbReference type="RefSeq" id="WP_193121672.1">
    <property type="nucleotide sequence ID" value="NZ_JADBGI010000007.1"/>
</dbReference>
<sequence length="478" mass="50349">MAGKRSAPLSSGALGAVRMSTGQWAATIVTVLAIIASLGAYGWYASLWGNITTAQVDTDEWDRPNNVDGVKNILVIGSDVRSGENANYGEVEGERPDMMMIASVNIDSGAATLVNLPRDLLVDLPACDPVEGYEGMEAQSGMFNSAMTFGGVGCQWNAVEQVTGVHLDHFLMMDFVGFADMVDAIGGVEMCIPEPIDDPQAHLELEAGQQTLDGEDSLGFVRSRYSQGDGSDLSRIERQQEFMGAMLREVLDSDVMTSPATVTSFIGAVTDSITTDEDLTVDTMSEIAMAMREVDLDRVQFVTVPNGSHPADENRIIMEEPAATELFDRINEGEDMTGADGGSGGGEGSEEADEAPEPSDISLDVLNNTDIEGLANEVEAVLAEAGYTVAGTGNPEERLPEATTVYHAPGDEASAELLADYIGQAQTEEAEGLDQDLELVIGADWQGIAGNGDDSGGDGAIAEELDGATAEAEGEHAC</sequence>
<dbReference type="PANTHER" id="PTHR33392">
    <property type="entry name" value="POLYISOPRENYL-TEICHOIC ACID--PEPTIDOGLYCAN TEICHOIC ACID TRANSFERASE TAGU"/>
    <property type="match status" value="1"/>
</dbReference>
<dbReference type="Pfam" id="PF13399">
    <property type="entry name" value="LytR_C"/>
    <property type="match status" value="1"/>
</dbReference>
<protein>
    <submittedName>
        <fullName evidence="6">LCP family protein</fullName>
    </submittedName>
</protein>
<organism evidence="6 7">
    <name type="scientific">Nocardiopsis coralli</name>
    <dbReference type="NCBI Taxonomy" id="2772213"/>
    <lineage>
        <taxon>Bacteria</taxon>
        <taxon>Bacillati</taxon>
        <taxon>Actinomycetota</taxon>
        <taxon>Actinomycetes</taxon>
        <taxon>Streptosporangiales</taxon>
        <taxon>Nocardiopsidaceae</taxon>
        <taxon>Nocardiopsis</taxon>
    </lineage>
</organism>
<dbReference type="NCBIfam" id="TIGR00350">
    <property type="entry name" value="lytR_cpsA_psr"/>
    <property type="match status" value="1"/>
</dbReference>
<evidence type="ECO:0000313" key="6">
    <source>
        <dbReference type="EMBL" id="MBE2999038.1"/>
    </source>
</evidence>
<evidence type="ECO:0000256" key="3">
    <source>
        <dbReference type="SAM" id="Phobius"/>
    </source>
</evidence>
<evidence type="ECO:0000313" key="7">
    <source>
        <dbReference type="Proteomes" id="UP000806528"/>
    </source>
</evidence>
<dbReference type="InterPro" id="IPR027381">
    <property type="entry name" value="LytR/CpsA/Psr_C"/>
</dbReference>
<gene>
    <name evidence="6" type="ORF">IDM40_10045</name>
</gene>
<evidence type="ECO:0000259" key="5">
    <source>
        <dbReference type="Pfam" id="PF13399"/>
    </source>
</evidence>
<feature type="transmembrane region" description="Helical" evidence="3">
    <location>
        <begin position="21"/>
        <end position="44"/>
    </location>
</feature>
<dbReference type="Proteomes" id="UP000806528">
    <property type="component" value="Unassembled WGS sequence"/>
</dbReference>
<evidence type="ECO:0000256" key="2">
    <source>
        <dbReference type="SAM" id="MobiDB-lite"/>
    </source>
</evidence>
<accession>A0ABR9P5C0</accession>
<dbReference type="Gene3D" id="3.40.630.190">
    <property type="entry name" value="LCP protein"/>
    <property type="match status" value="1"/>
</dbReference>
<comment type="similarity">
    <text evidence="1">Belongs to the LytR/CpsA/Psr (LCP) family.</text>
</comment>
<feature type="region of interest" description="Disordered" evidence="2">
    <location>
        <begin position="333"/>
        <end position="361"/>
    </location>
</feature>
<feature type="domain" description="Cell envelope-related transcriptional attenuator" evidence="4">
    <location>
        <begin position="95"/>
        <end position="250"/>
    </location>
</feature>
<dbReference type="InterPro" id="IPR050922">
    <property type="entry name" value="LytR/CpsA/Psr_CW_biosynth"/>
</dbReference>
<name>A0ABR9P5C0_9ACTN</name>
<reference evidence="6 7" key="1">
    <citation type="submission" date="2020-09" db="EMBL/GenBank/DDBJ databases">
        <title>Diversity and distribution of actinomycetes associated with coral in the coast of Hainan.</title>
        <authorList>
            <person name="Li F."/>
        </authorList>
    </citation>
    <scope>NUCLEOTIDE SEQUENCE [LARGE SCALE GENOMIC DNA]</scope>
    <source>
        <strain evidence="6 7">HNM0947</strain>
    </source>
</reference>
<keyword evidence="3" id="KW-0472">Membrane</keyword>
<evidence type="ECO:0000259" key="4">
    <source>
        <dbReference type="Pfam" id="PF03816"/>
    </source>
</evidence>
<feature type="compositionally biased region" description="Acidic residues" evidence="2">
    <location>
        <begin position="348"/>
        <end position="357"/>
    </location>
</feature>
<dbReference type="PANTHER" id="PTHR33392:SF6">
    <property type="entry name" value="POLYISOPRENYL-TEICHOIC ACID--PEPTIDOGLYCAN TEICHOIC ACID TRANSFERASE TAGU"/>
    <property type="match status" value="1"/>
</dbReference>
<keyword evidence="7" id="KW-1185">Reference proteome</keyword>
<feature type="domain" description="LytR/CpsA/Psr regulator C-terminal" evidence="5">
    <location>
        <begin position="360"/>
        <end position="445"/>
    </location>
</feature>
<comment type="caution">
    <text evidence="6">The sequence shown here is derived from an EMBL/GenBank/DDBJ whole genome shotgun (WGS) entry which is preliminary data.</text>
</comment>
<proteinExistence type="inferred from homology"/>
<dbReference type="Pfam" id="PF03816">
    <property type="entry name" value="LytR_cpsA_psr"/>
    <property type="match status" value="1"/>
</dbReference>
<dbReference type="EMBL" id="JADBGI010000007">
    <property type="protein sequence ID" value="MBE2999038.1"/>
    <property type="molecule type" value="Genomic_DNA"/>
</dbReference>
<keyword evidence="3" id="KW-0812">Transmembrane</keyword>
<dbReference type="Gene3D" id="3.30.70.2390">
    <property type="match status" value="1"/>
</dbReference>
<dbReference type="InterPro" id="IPR004474">
    <property type="entry name" value="LytR_CpsA_psr"/>
</dbReference>
<keyword evidence="3" id="KW-1133">Transmembrane helix</keyword>
<evidence type="ECO:0000256" key="1">
    <source>
        <dbReference type="ARBA" id="ARBA00006068"/>
    </source>
</evidence>